<dbReference type="EMBL" id="LAZR01008007">
    <property type="protein sequence ID" value="KKM81530.1"/>
    <property type="molecule type" value="Genomic_DNA"/>
</dbReference>
<evidence type="ECO:0000313" key="1">
    <source>
        <dbReference type="EMBL" id="KKM81530.1"/>
    </source>
</evidence>
<dbReference type="AlphaFoldDB" id="A0A0F9MY09"/>
<proteinExistence type="predicted"/>
<protein>
    <recommendedName>
        <fullName evidence="2">HNH nuclease domain-containing protein</fullName>
    </recommendedName>
</protein>
<accession>A0A0F9MY09</accession>
<name>A0A0F9MY09_9ZZZZ</name>
<evidence type="ECO:0008006" key="2">
    <source>
        <dbReference type="Google" id="ProtNLM"/>
    </source>
</evidence>
<gene>
    <name evidence="1" type="ORF">LCGC14_1328960</name>
</gene>
<sequence>MALINEIGNRYGKLTVIERSIKKRSSAYWVCKCDCGNETLVSGGNLRHKITESCGCILKEMFSGSNHPNWKGGISYIGRMLRNTPVYDKWRVTVFKLYNFKCVRCNNKRNIKAHHIAAFNSNVDLRLSITNGICLCEKCHSNFHSLYGSGDNTLYQMSEYLR</sequence>
<comment type="caution">
    <text evidence="1">The sequence shown here is derived from an EMBL/GenBank/DDBJ whole genome shotgun (WGS) entry which is preliminary data.</text>
</comment>
<organism evidence="1">
    <name type="scientific">marine sediment metagenome</name>
    <dbReference type="NCBI Taxonomy" id="412755"/>
    <lineage>
        <taxon>unclassified sequences</taxon>
        <taxon>metagenomes</taxon>
        <taxon>ecological metagenomes</taxon>
    </lineage>
</organism>
<reference evidence="1" key="1">
    <citation type="journal article" date="2015" name="Nature">
        <title>Complex archaea that bridge the gap between prokaryotes and eukaryotes.</title>
        <authorList>
            <person name="Spang A."/>
            <person name="Saw J.H."/>
            <person name="Jorgensen S.L."/>
            <person name="Zaremba-Niedzwiedzka K."/>
            <person name="Martijn J."/>
            <person name="Lind A.E."/>
            <person name="van Eijk R."/>
            <person name="Schleper C."/>
            <person name="Guy L."/>
            <person name="Ettema T.J."/>
        </authorList>
    </citation>
    <scope>NUCLEOTIDE SEQUENCE</scope>
</reference>